<evidence type="ECO:0008006" key="3">
    <source>
        <dbReference type="Google" id="ProtNLM"/>
    </source>
</evidence>
<reference evidence="1" key="1">
    <citation type="submission" date="2023-06" db="EMBL/GenBank/DDBJ databases">
        <authorList>
            <consortium name="Lawrence Berkeley National Laboratory"/>
            <person name="Ahrendt S."/>
            <person name="Sahu N."/>
            <person name="Indic B."/>
            <person name="Wong-Bajracharya J."/>
            <person name="Merenyi Z."/>
            <person name="Ke H.-M."/>
            <person name="Monk M."/>
            <person name="Kocsube S."/>
            <person name="Drula E."/>
            <person name="Lipzen A."/>
            <person name="Balint B."/>
            <person name="Henrissat B."/>
            <person name="Andreopoulos B."/>
            <person name="Martin F.M."/>
            <person name="Harder C.B."/>
            <person name="Rigling D."/>
            <person name="Ford K.L."/>
            <person name="Foster G.D."/>
            <person name="Pangilinan J."/>
            <person name="Papanicolaou A."/>
            <person name="Barry K."/>
            <person name="LaButti K."/>
            <person name="Viragh M."/>
            <person name="Koriabine M."/>
            <person name="Yan M."/>
            <person name="Riley R."/>
            <person name="Champramary S."/>
            <person name="Plett K.L."/>
            <person name="Tsai I.J."/>
            <person name="Slot J."/>
            <person name="Sipos G."/>
            <person name="Plett J."/>
            <person name="Nagy L.G."/>
            <person name="Grigoriev I.V."/>
        </authorList>
    </citation>
    <scope>NUCLEOTIDE SEQUENCE</scope>
    <source>
        <strain evidence="1">CCBAS 213</strain>
    </source>
</reference>
<evidence type="ECO:0000313" key="2">
    <source>
        <dbReference type="Proteomes" id="UP001175211"/>
    </source>
</evidence>
<dbReference type="GeneID" id="85361827"/>
<proteinExistence type="predicted"/>
<dbReference type="EMBL" id="JAUEPS010000058">
    <property type="protein sequence ID" value="KAK0443436.1"/>
    <property type="molecule type" value="Genomic_DNA"/>
</dbReference>
<comment type="caution">
    <text evidence="1">The sequence shown here is derived from an EMBL/GenBank/DDBJ whole genome shotgun (WGS) entry which is preliminary data.</text>
</comment>
<evidence type="ECO:0000313" key="1">
    <source>
        <dbReference type="EMBL" id="KAK0443436.1"/>
    </source>
</evidence>
<sequence>MTKVQRRKVKWQNRYSVDVLPLSLIEDEMAERTCPEYRDLSLVTISALTETGQAESSIQVPNQRAFTGRVPVISSSLADIPCADLGIEGLLEMLNTTLGTSYTLDRPSICSRLLGKLCFTLRIPHALSLRSVLKSCIAKNYDLGTAYAHLRPTLTAAQEMLLHSREERDREMRRTVLVKKSIICRSVPPRRLWDLYSNRVVPEWVVPNWGKLWAISHAWVDEHDRGGVWTPINGYEWPVPIPKDADLNHIQIEMLNLGAEYVRLDVLCLRQSEEGGPNEDLRRDEWKLDIPTIGYVYRMAERVPCYFNGLGRPLSVSARNMDGDRSWFRRAWTLQEVSNHPIISGKTGDKGDMDEDVKERFHKELAALKRVRRHALDSSIQVFDLLRHMQNRVSTNPVDKVAGLAYTLPSGSIPAYSEMQSVEEAWTALINVMYDGYRGDIFFLYPEPGGGNSKWRPTWQQVMTDKLPLTDGLRLWEEVHLDTIRDADWYVGLCIDRCYVRGLAMEDLGGEIRLAELSVEDCTGTRHTFKIVATYQYAIPEDWYTVIGSQDAEECGMYWAVGRRRHRKFEKVSVFRMTDSRERERLKNLEFAKKLVKNYLV</sequence>
<keyword evidence="2" id="KW-1185">Reference proteome</keyword>
<dbReference type="AlphaFoldDB" id="A0AA39JIK2"/>
<name>A0AA39JIK2_ARMTA</name>
<gene>
    <name evidence="1" type="ORF">EV420DRAFT_1649229</name>
</gene>
<organism evidence="1 2">
    <name type="scientific">Armillaria tabescens</name>
    <name type="common">Ringless honey mushroom</name>
    <name type="synonym">Agaricus tabescens</name>
    <dbReference type="NCBI Taxonomy" id="1929756"/>
    <lineage>
        <taxon>Eukaryota</taxon>
        <taxon>Fungi</taxon>
        <taxon>Dikarya</taxon>
        <taxon>Basidiomycota</taxon>
        <taxon>Agaricomycotina</taxon>
        <taxon>Agaricomycetes</taxon>
        <taxon>Agaricomycetidae</taxon>
        <taxon>Agaricales</taxon>
        <taxon>Marasmiineae</taxon>
        <taxon>Physalacriaceae</taxon>
        <taxon>Desarmillaria</taxon>
    </lineage>
</organism>
<dbReference type="Proteomes" id="UP001175211">
    <property type="component" value="Unassembled WGS sequence"/>
</dbReference>
<protein>
    <recommendedName>
        <fullName evidence="3">Heterokaryon incompatibility domain-containing protein</fullName>
    </recommendedName>
</protein>
<dbReference type="RefSeq" id="XP_060324755.1">
    <property type="nucleotide sequence ID" value="XM_060478279.1"/>
</dbReference>
<accession>A0AA39JIK2</accession>